<evidence type="ECO:0000313" key="4">
    <source>
        <dbReference type="EMBL" id="KAJ8776072.1"/>
    </source>
</evidence>
<dbReference type="InterPro" id="IPR000198">
    <property type="entry name" value="RhoGAP_dom"/>
</dbReference>
<dbReference type="GO" id="GO:0005096">
    <property type="term" value="F:GTPase activator activity"/>
    <property type="evidence" value="ECO:0007669"/>
    <property type="project" value="TreeGrafter"/>
</dbReference>
<organism evidence="4 5">
    <name type="scientific">Eschrichtius robustus</name>
    <name type="common">California gray whale</name>
    <name type="synonym">Eschrichtius gibbosus</name>
    <dbReference type="NCBI Taxonomy" id="9764"/>
    <lineage>
        <taxon>Eukaryota</taxon>
        <taxon>Metazoa</taxon>
        <taxon>Chordata</taxon>
        <taxon>Craniata</taxon>
        <taxon>Vertebrata</taxon>
        <taxon>Euteleostomi</taxon>
        <taxon>Mammalia</taxon>
        <taxon>Eutheria</taxon>
        <taxon>Laurasiatheria</taxon>
        <taxon>Artiodactyla</taxon>
        <taxon>Whippomorpha</taxon>
        <taxon>Cetacea</taxon>
        <taxon>Mysticeti</taxon>
        <taxon>Eschrichtiidae</taxon>
        <taxon>Eschrichtius</taxon>
    </lineage>
</organism>
<feature type="region of interest" description="Disordered" evidence="1">
    <location>
        <begin position="707"/>
        <end position="738"/>
    </location>
</feature>
<dbReference type="Proteomes" id="UP001159641">
    <property type="component" value="Unassembled WGS sequence"/>
</dbReference>
<evidence type="ECO:0008006" key="6">
    <source>
        <dbReference type="Google" id="ProtNLM"/>
    </source>
</evidence>
<evidence type="ECO:0000259" key="3">
    <source>
        <dbReference type="Pfam" id="PF22286"/>
    </source>
</evidence>
<dbReference type="EMBL" id="JAIQCJ010002475">
    <property type="protein sequence ID" value="KAJ8776072.1"/>
    <property type="molecule type" value="Genomic_DNA"/>
</dbReference>
<protein>
    <recommendedName>
        <fullName evidence="6">Rho GTPase-activating protein 20</fullName>
    </recommendedName>
</protein>
<dbReference type="AlphaFoldDB" id="A0AB34G897"/>
<comment type="caution">
    <text evidence="4">The sequence shown here is derived from an EMBL/GenBank/DDBJ whole genome shotgun (WGS) entry which is preliminary data.</text>
</comment>
<feature type="compositionally biased region" description="Low complexity" evidence="1">
    <location>
        <begin position="716"/>
        <end position="737"/>
    </location>
</feature>
<keyword evidence="5" id="KW-1185">Reference proteome</keyword>
<evidence type="ECO:0000259" key="2">
    <source>
        <dbReference type="Pfam" id="PF00620"/>
    </source>
</evidence>
<feature type="region of interest" description="Disordered" evidence="1">
    <location>
        <begin position="540"/>
        <end position="573"/>
    </location>
</feature>
<dbReference type="Pfam" id="PF22286">
    <property type="entry name" value="RHG20_PH"/>
    <property type="match status" value="1"/>
</dbReference>
<evidence type="ECO:0000313" key="5">
    <source>
        <dbReference type="Proteomes" id="UP001159641"/>
    </source>
</evidence>
<feature type="region of interest" description="Disordered" evidence="1">
    <location>
        <begin position="660"/>
        <end position="680"/>
    </location>
</feature>
<feature type="compositionally biased region" description="Basic and acidic residues" evidence="1">
    <location>
        <begin position="783"/>
        <end position="799"/>
    </location>
</feature>
<feature type="region of interest" description="Disordered" evidence="1">
    <location>
        <begin position="776"/>
        <end position="808"/>
    </location>
</feature>
<dbReference type="InterPro" id="IPR008936">
    <property type="entry name" value="Rho_GTPase_activation_prot"/>
</dbReference>
<reference evidence="4 5" key="1">
    <citation type="submission" date="2022-11" db="EMBL/GenBank/DDBJ databases">
        <title>Whole genome sequence of Eschrichtius robustus ER-17-0199.</title>
        <authorList>
            <person name="Bruniche-Olsen A."/>
            <person name="Black A.N."/>
            <person name="Fields C.J."/>
            <person name="Walden K."/>
            <person name="Dewoody J.A."/>
        </authorList>
    </citation>
    <scope>NUCLEOTIDE SEQUENCE [LARGE SCALE GENOMIC DNA]</scope>
    <source>
        <strain evidence="4">ER-17-0199</strain>
        <tissue evidence="4">Blubber</tissue>
    </source>
</reference>
<dbReference type="InterPro" id="IPR047887">
    <property type="entry name" value="ARHGAP20_PH"/>
</dbReference>
<proteinExistence type="predicted"/>
<feature type="compositionally biased region" description="Polar residues" evidence="1">
    <location>
        <begin position="405"/>
        <end position="417"/>
    </location>
</feature>
<feature type="domain" description="Rho-GAP" evidence="2">
    <location>
        <begin position="204"/>
        <end position="262"/>
    </location>
</feature>
<sequence length="917" mass="101700">MWTASCVDEVGEGNTNALKSFVLGWPTVNFVATFRYINLEKEKDYPKSIPLKIFAKDIGNCAYGSEREYQLWVNSGKEEAPYPLIGHEYPYGIKMSHLRDTALLTQGSKDSPTPSNFQEPFLMEQLPREMQCQFILKPSRLAVAQQLSDSGQKTFKRRRSIINWAFWRGSSIHLDNLPMSPTSPVPGQLFGVSLPNICENDNLPKAVLDMLFFLNQKGPLTKGIFRQSANVKSCRELKEKLNSGAEVQLDCESIFVIASVLKVSLLIQFLIENCCRIFGEEITSLLGEVSVRCDTRENASDISCFQLNDSSYDSLENELNEDVDAPCSDLVKKLGQGSRSMDSVLTLSDYDLDQPEVEGLLTLSDFDLDHCKDEDVQLEQPLESKPVNIAVYTKDPLQDHARAPSGTSTPSHLSTTAADAPKSLRRHRRCSEPSYDYLDSKLSYLREFYQKKLRKSSCDAILSKKDENHLNQNQPLQEEGKTCFKKSLVIGTDIKKNATSKNVKKKSLSDNEGNHVKLFPKSKPVAISMASYSHMSSCDHPRSQTFDTDTSGYSPPHTTDALKSSRRHRRCSEPNIDDQHCKLTYLRGIHSKKQHKASYEASLLHGEEDYLKRHKSLQMEGQKLINQSLVMGIEVGKTSATNRNTDKVLPPRLNICSRTSYSSLSSPGTSPSGSSVSSQDSAFSQISEHSVFTPTETSSPIDCTFQAQRKQEELSSDFSTSSLISGIPGPSSGQASGRLAYTKKDSVEWHSQMHSVTLHPSTWLRNGVASLKNWSLKKKARAPRPEENKIGSVKGHTEPPPHASGVSEANALDERQKDMPRRAAEGLGAVQTARWYSSYPSQDSEKHCSSPVSLVEDRLGLCMKSPEEGEVSGQCSPGTLPHGRSSPSSLTVGHVCSPDSGPTVVCDVEDRHLTKDI</sequence>
<dbReference type="Pfam" id="PF00620">
    <property type="entry name" value="RhoGAP"/>
    <property type="match status" value="1"/>
</dbReference>
<accession>A0AB34G897</accession>
<dbReference type="PANTHER" id="PTHR23179">
    <property type="entry name" value="T-CELL ACTIVATION RHO GTPASE ACTIVATING PROTEIN-RELATED"/>
    <property type="match status" value="1"/>
</dbReference>
<dbReference type="SUPFAM" id="SSF48350">
    <property type="entry name" value="GTPase activation domain, GAP"/>
    <property type="match status" value="1"/>
</dbReference>
<feature type="region of interest" description="Disordered" evidence="1">
    <location>
        <begin position="399"/>
        <end position="430"/>
    </location>
</feature>
<feature type="compositionally biased region" description="Polar residues" evidence="1">
    <location>
        <begin position="543"/>
        <end position="557"/>
    </location>
</feature>
<dbReference type="GO" id="GO:0007165">
    <property type="term" value="P:signal transduction"/>
    <property type="evidence" value="ECO:0007669"/>
    <property type="project" value="InterPro"/>
</dbReference>
<feature type="domain" description="ARHGAP20 PH" evidence="3">
    <location>
        <begin position="1"/>
        <end position="36"/>
    </location>
</feature>
<feature type="region of interest" description="Disordered" evidence="1">
    <location>
        <begin position="867"/>
        <end position="896"/>
    </location>
</feature>
<dbReference type="PANTHER" id="PTHR23179:SF28">
    <property type="entry name" value="RHO GTPASE-ACTIVATING PROTEIN 20"/>
    <property type="match status" value="1"/>
</dbReference>
<dbReference type="Gene3D" id="1.10.555.10">
    <property type="entry name" value="Rho GTPase activation protein"/>
    <property type="match status" value="1"/>
</dbReference>
<name>A0AB34G897_ESCRO</name>
<gene>
    <name evidence="4" type="ORF">J1605_015847</name>
</gene>
<evidence type="ECO:0000256" key="1">
    <source>
        <dbReference type="SAM" id="MobiDB-lite"/>
    </source>
</evidence>